<comment type="subcellular location">
    <subcellularLocation>
        <location evidence="5 6">Nucleus</location>
    </subcellularLocation>
</comment>
<name>A0ABN8QB48_9CNID</name>
<dbReference type="PRINTS" id="PR00031">
    <property type="entry name" value="HTHREPRESSR"/>
</dbReference>
<proteinExistence type="inferred from homology"/>
<feature type="compositionally biased region" description="Basic and acidic residues" evidence="7">
    <location>
        <begin position="82"/>
        <end position="96"/>
    </location>
</feature>
<dbReference type="PROSITE" id="PS50071">
    <property type="entry name" value="HOMEOBOX_2"/>
    <property type="match status" value="2"/>
</dbReference>
<accession>A0ABN8QB48</accession>
<feature type="compositionally biased region" description="Basic and acidic residues" evidence="7">
    <location>
        <begin position="279"/>
        <end position="296"/>
    </location>
</feature>
<feature type="domain" description="Homeobox" evidence="8">
    <location>
        <begin position="23"/>
        <end position="83"/>
    </location>
</feature>
<dbReference type="SUPFAM" id="SSF46689">
    <property type="entry name" value="Homeodomain-like"/>
    <property type="match status" value="2"/>
</dbReference>
<feature type="region of interest" description="Disordered" evidence="7">
    <location>
        <begin position="277"/>
        <end position="296"/>
    </location>
</feature>
<dbReference type="Pfam" id="PF00046">
    <property type="entry name" value="Homeodomain"/>
    <property type="match status" value="2"/>
</dbReference>
<reference evidence="9 10" key="1">
    <citation type="submission" date="2022-05" db="EMBL/GenBank/DDBJ databases">
        <authorList>
            <consortium name="Genoscope - CEA"/>
            <person name="William W."/>
        </authorList>
    </citation>
    <scope>NUCLEOTIDE SEQUENCE [LARGE SCALE GENOMIC DNA]</scope>
</reference>
<evidence type="ECO:0000259" key="8">
    <source>
        <dbReference type="PROSITE" id="PS50071"/>
    </source>
</evidence>
<dbReference type="CDD" id="cd00086">
    <property type="entry name" value="homeodomain"/>
    <property type="match status" value="2"/>
</dbReference>
<feature type="region of interest" description="Disordered" evidence="7">
    <location>
        <begin position="82"/>
        <end position="103"/>
    </location>
</feature>
<evidence type="ECO:0000313" key="9">
    <source>
        <dbReference type="EMBL" id="CAH3160451.1"/>
    </source>
</evidence>
<gene>
    <name evidence="9" type="ORF">PEVE_00003592</name>
</gene>
<feature type="domain" description="Homeobox" evidence="8">
    <location>
        <begin position="219"/>
        <end position="279"/>
    </location>
</feature>
<dbReference type="SMART" id="SM00389">
    <property type="entry name" value="HOX"/>
    <property type="match status" value="2"/>
</dbReference>
<evidence type="ECO:0000256" key="7">
    <source>
        <dbReference type="SAM" id="MobiDB-lite"/>
    </source>
</evidence>
<organism evidence="9 10">
    <name type="scientific">Porites evermanni</name>
    <dbReference type="NCBI Taxonomy" id="104178"/>
    <lineage>
        <taxon>Eukaryota</taxon>
        <taxon>Metazoa</taxon>
        <taxon>Cnidaria</taxon>
        <taxon>Anthozoa</taxon>
        <taxon>Hexacorallia</taxon>
        <taxon>Scleractinia</taxon>
        <taxon>Fungiina</taxon>
        <taxon>Poritidae</taxon>
        <taxon>Porites</taxon>
    </lineage>
</organism>
<dbReference type="PANTHER" id="PTHR46808">
    <property type="entry name" value="H2.0-LIKE HOMEOBOX PROTEIN"/>
    <property type="match status" value="1"/>
</dbReference>
<evidence type="ECO:0000313" key="10">
    <source>
        <dbReference type="Proteomes" id="UP001159427"/>
    </source>
</evidence>
<dbReference type="InterPro" id="IPR001356">
    <property type="entry name" value="HD"/>
</dbReference>
<feature type="non-terminal residue" evidence="9">
    <location>
        <position position="296"/>
    </location>
</feature>
<dbReference type="PRINTS" id="PR00024">
    <property type="entry name" value="HOMEOBOX"/>
</dbReference>
<keyword evidence="3 5" id="KW-0539">Nucleus</keyword>
<feature type="non-terminal residue" evidence="9">
    <location>
        <position position="1"/>
    </location>
</feature>
<dbReference type="InterPro" id="IPR000047">
    <property type="entry name" value="HTH_motif"/>
</dbReference>
<dbReference type="InterPro" id="IPR009057">
    <property type="entry name" value="Homeodomain-like_sf"/>
</dbReference>
<evidence type="ECO:0000256" key="5">
    <source>
        <dbReference type="PROSITE-ProRule" id="PRU00108"/>
    </source>
</evidence>
<dbReference type="Gene3D" id="1.10.10.60">
    <property type="entry name" value="Homeodomain-like"/>
    <property type="match status" value="2"/>
</dbReference>
<feature type="DNA-binding region" description="Homeobox" evidence="5">
    <location>
        <begin position="25"/>
        <end position="84"/>
    </location>
</feature>
<evidence type="ECO:0000256" key="6">
    <source>
        <dbReference type="RuleBase" id="RU000682"/>
    </source>
</evidence>
<protein>
    <recommendedName>
        <fullName evidence="8">Homeobox domain-containing protein</fullName>
    </recommendedName>
</protein>
<dbReference type="Proteomes" id="UP001159427">
    <property type="component" value="Unassembled WGS sequence"/>
</dbReference>
<sequence length="296" mass="34859">FLWNEGLNFITHQPFYTSPMRTSTRPWCRPVFTQLQRRGLEKRFQATKYVTKRERLQIGAMLGLSETQVKVWFQNRRTKWRHEAAKKEKKEEKQLKEQSSTKTNNCLQKHDENFSFTQACNPVLSCFVSVSFISIFQAMNCPVSTSTLGYRTSLDGMPATHSALANEKRDNTSEPSKCQRLTFGIENILYGTNSPQDKPYRNRNNSSSPFYYSPPMRTSTRPWCRPVFTQLQRRGLEKRFQATKYVTKRERLQIGTMLGLSETQVKVWFQNRRTKWRHGAAEKEEKQNEELKNEEE</sequence>
<comment type="caution">
    <text evidence="9">The sequence shown here is derived from an EMBL/GenBank/DDBJ whole genome shotgun (WGS) entry which is preliminary data.</text>
</comment>
<dbReference type="InterPro" id="IPR020479">
    <property type="entry name" value="HD_metazoa"/>
</dbReference>
<evidence type="ECO:0000256" key="3">
    <source>
        <dbReference type="ARBA" id="ARBA00023242"/>
    </source>
</evidence>
<keyword evidence="10" id="KW-1185">Reference proteome</keyword>
<dbReference type="InterPro" id="IPR052497">
    <property type="entry name" value="H2.0_Homeobox_TF"/>
</dbReference>
<comment type="similarity">
    <text evidence="4">Belongs to the H2.0 homeobox family.</text>
</comment>
<keyword evidence="2 5" id="KW-0371">Homeobox</keyword>
<evidence type="ECO:0000256" key="2">
    <source>
        <dbReference type="ARBA" id="ARBA00023155"/>
    </source>
</evidence>
<evidence type="ECO:0000256" key="4">
    <source>
        <dbReference type="ARBA" id="ARBA00038504"/>
    </source>
</evidence>
<dbReference type="PANTHER" id="PTHR46808:SF1">
    <property type="entry name" value="H2.0-LIKE HOMEOBOX PROTEIN"/>
    <property type="match status" value="1"/>
</dbReference>
<dbReference type="EMBL" id="CALNXI010001214">
    <property type="protein sequence ID" value="CAH3160451.1"/>
    <property type="molecule type" value="Genomic_DNA"/>
</dbReference>
<feature type="DNA-binding region" description="Homeobox" evidence="5">
    <location>
        <begin position="221"/>
        <end position="280"/>
    </location>
</feature>
<keyword evidence="1 5" id="KW-0238">DNA-binding</keyword>
<evidence type="ECO:0000256" key="1">
    <source>
        <dbReference type="ARBA" id="ARBA00023125"/>
    </source>
</evidence>